<gene>
    <name evidence="14" type="ORF">SAMN06297251_11373</name>
</gene>
<dbReference type="SUPFAM" id="SSF53659">
    <property type="entry name" value="Isocitrate/Isopropylmalate dehydrogenase-like"/>
    <property type="match status" value="1"/>
</dbReference>
<comment type="cofactor">
    <cofactor evidence="2">
        <name>Mg(2+)</name>
        <dbReference type="ChEBI" id="CHEBI:18420"/>
    </cofactor>
</comment>
<dbReference type="Gene3D" id="3.40.50.10950">
    <property type="match status" value="1"/>
</dbReference>
<feature type="binding site" evidence="11">
    <location>
        <begin position="76"/>
        <end position="83"/>
    </location>
    <ligand>
        <name>NADP(+)</name>
        <dbReference type="ChEBI" id="CHEBI:58349"/>
    </ligand>
</feature>
<dbReference type="InterPro" id="IPR042113">
    <property type="entry name" value="P_AcTrfase_dom1"/>
</dbReference>
<dbReference type="InterPro" id="IPR012188">
    <property type="entry name" value="ME_PTA"/>
</dbReference>
<comment type="subunit">
    <text evidence="5">Homooctamer.</text>
</comment>
<keyword evidence="7" id="KW-0560">Oxidoreductase</keyword>
<comment type="similarity">
    <text evidence="4">In the C-terminal section; belongs to the phosphate acetyltransferase and butyryltransferase family.</text>
</comment>
<dbReference type="Gene3D" id="3.40.50.720">
    <property type="entry name" value="NAD(P)-binding Rossmann-like Domain"/>
    <property type="match status" value="1"/>
</dbReference>
<evidence type="ECO:0000256" key="11">
    <source>
        <dbReference type="PIRSR" id="PIRSR036684-3"/>
    </source>
</evidence>
<dbReference type="GO" id="GO:0016746">
    <property type="term" value="F:acyltransferase activity"/>
    <property type="evidence" value="ECO:0007669"/>
    <property type="project" value="InterPro"/>
</dbReference>
<dbReference type="Gene3D" id="3.40.50.10750">
    <property type="entry name" value="Isocitrate/Isopropylmalate dehydrogenase-like"/>
    <property type="match status" value="1"/>
</dbReference>
<dbReference type="InterPro" id="IPR037062">
    <property type="entry name" value="Malic_N_dom_sf"/>
</dbReference>
<feature type="binding site" evidence="10">
    <location>
        <position position="137"/>
    </location>
    <ligand>
        <name>a divalent metal cation</name>
        <dbReference type="ChEBI" id="CHEBI:60240"/>
    </ligand>
</feature>
<dbReference type="Proteomes" id="UP000192656">
    <property type="component" value="Unassembled WGS sequence"/>
</dbReference>
<evidence type="ECO:0000313" key="15">
    <source>
        <dbReference type="Proteomes" id="UP000192656"/>
    </source>
</evidence>
<dbReference type="FunFam" id="3.40.50.720:FF:000095">
    <property type="entry name" value="NADP-dependent malic enzyme"/>
    <property type="match status" value="1"/>
</dbReference>
<evidence type="ECO:0000256" key="6">
    <source>
        <dbReference type="ARBA" id="ARBA00022723"/>
    </source>
</evidence>
<proteinExistence type="inferred from homology"/>
<dbReference type="PIRSF" id="PIRSF036684">
    <property type="entry name" value="ME_PTA"/>
    <property type="match status" value="1"/>
</dbReference>
<dbReference type="Pfam" id="PF01515">
    <property type="entry name" value="PTA_PTB"/>
    <property type="match status" value="1"/>
</dbReference>
<dbReference type="STRING" id="937218.SAMN06297251_11373"/>
<evidence type="ECO:0000256" key="2">
    <source>
        <dbReference type="ARBA" id="ARBA00001946"/>
    </source>
</evidence>
<dbReference type="Pfam" id="PF03949">
    <property type="entry name" value="Malic_M"/>
    <property type="match status" value="1"/>
</dbReference>
<evidence type="ECO:0000256" key="9">
    <source>
        <dbReference type="PIRSR" id="PIRSR036684-1"/>
    </source>
</evidence>
<dbReference type="RefSeq" id="WP_084410934.1">
    <property type="nucleotide sequence ID" value="NZ_FWXR01000013.1"/>
</dbReference>
<keyword evidence="15" id="KW-1185">Reference proteome</keyword>
<dbReference type="GO" id="GO:0004470">
    <property type="term" value="F:malic enzyme activity"/>
    <property type="evidence" value="ECO:0007669"/>
    <property type="project" value="InterPro"/>
</dbReference>
<dbReference type="SMART" id="SM01274">
    <property type="entry name" value="malic"/>
    <property type="match status" value="1"/>
</dbReference>
<comment type="similarity">
    <text evidence="3">In the N-terminal section; belongs to the malic enzymes family.</text>
</comment>
<feature type="binding site" evidence="11">
    <location>
        <position position="286"/>
    </location>
    <ligand>
        <name>a divalent metal cation</name>
        <dbReference type="ChEBI" id="CHEBI:60240"/>
    </ligand>
</feature>
<organism evidence="14 15">
    <name type="scientific">Fulvimarina manganoxydans</name>
    <dbReference type="NCBI Taxonomy" id="937218"/>
    <lineage>
        <taxon>Bacteria</taxon>
        <taxon>Pseudomonadati</taxon>
        <taxon>Pseudomonadota</taxon>
        <taxon>Alphaproteobacteria</taxon>
        <taxon>Hyphomicrobiales</taxon>
        <taxon>Aurantimonadaceae</taxon>
        <taxon>Fulvimarina</taxon>
    </lineage>
</organism>
<protein>
    <submittedName>
        <fullName evidence="14">Malate dehydrogenase (Oxaloacetate-decarboxylating)(NADP+)</fullName>
    </submittedName>
</protein>
<name>A0A1W2D8A6_9HYPH</name>
<dbReference type="SMART" id="SM00919">
    <property type="entry name" value="Malic_M"/>
    <property type="match status" value="1"/>
</dbReference>
<comment type="cofactor">
    <cofactor evidence="1">
        <name>Mn(2+)</name>
        <dbReference type="ChEBI" id="CHEBI:29035"/>
    </cofactor>
</comment>
<dbReference type="PANTHER" id="PTHR43237:SF4">
    <property type="entry name" value="NADP-DEPENDENT MALIC ENZYME"/>
    <property type="match status" value="1"/>
</dbReference>
<keyword evidence="6 10" id="KW-0479">Metal-binding</keyword>
<evidence type="ECO:0000256" key="8">
    <source>
        <dbReference type="ARBA" id="ARBA00023268"/>
    </source>
</evidence>
<evidence type="ECO:0000256" key="10">
    <source>
        <dbReference type="PIRSR" id="PIRSR036684-2"/>
    </source>
</evidence>
<dbReference type="GO" id="GO:0051287">
    <property type="term" value="F:NAD binding"/>
    <property type="evidence" value="ECO:0007669"/>
    <property type="project" value="InterPro"/>
</dbReference>
<dbReference type="Gene3D" id="3.40.50.10380">
    <property type="entry name" value="Malic enzyme, N-terminal domain"/>
    <property type="match status" value="1"/>
</dbReference>
<dbReference type="InterPro" id="IPR042112">
    <property type="entry name" value="P_AcTrfase_dom2"/>
</dbReference>
<dbReference type="InterPro" id="IPR051674">
    <property type="entry name" value="Malate_Decarboxylase"/>
</dbReference>
<dbReference type="InterPro" id="IPR046346">
    <property type="entry name" value="Aminoacid_DH-like_N_sf"/>
</dbReference>
<dbReference type="GO" id="GO:0046872">
    <property type="term" value="F:metal ion binding"/>
    <property type="evidence" value="ECO:0007669"/>
    <property type="project" value="UniProtKB-KW"/>
</dbReference>
<keyword evidence="8" id="KW-0511">Multifunctional enzyme</keyword>
<dbReference type="GO" id="GO:0016616">
    <property type="term" value="F:oxidoreductase activity, acting on the CH-OH group of donors, NAD or NADP as acceptor"/>
    <property type="evidence" value="ECO:0007669"/>
    <property type="project" value="InterPro"/>
</dbReference>
<dbReference type="InterPro" id="IPR045213">
    <property type="entry name" value="Malic_NAD-bd_bact_type"/>
</dbReference>
<dbReference type="Pfam" id="PF00390">
    <property type="entry name" value="malic"/>
    <property type="match status" value="1"/>
</dbReference>
<evidence type="ECO:0000256" key="7">
    <source>
        <dbReference type="ARBA" id="ARBA00023002"/>
    </source>
</evidence>
<dbReference type="OrthoDB" id="9805787at2"/>
<dbReference type="AlphaFoldDB" id="A0A1W2D8A6"/>
<evidence type="ECO:0000313" key="14">
    <source>
        <dbReference type="EMBL" id="SMC93737.1"/>
    </source>
</evidence>
<dbReference type="InterPro" id="IPR012302">
    <property type="entry name" value="Malic_NAD-bd"/>
</dbReference>
<feature type="binding site" evidence="10">
    <location>
        <position position="136"/>
    </location>
    <ligand>
        <name>a divalent metal cation</name>
        <dbReference type="ChEBI" id="CHEBI:60240"/>
    </ligand>
</feature>
<dbReference type="EMBL" id="FWXR01000013">
    <property type="protein sequence ID" value="SMC93737.1"/>
    <property type="molecule type" value="Genomic_DNA"/>
</dbReference>
<dbReference type="SUPFAM" id="SSF53223">
    <property type="entry name" value="Aminoacid dehydrogenase-like, N-terminal domain"/>
    <property type="match status" value="1"/>
</dbReference>
<evidence type="ECO:0000259" key="12">
    <source>
        <dbReference type="SMART" id="SM00919"/>
    </source>
</evidence>
<dbReference type="GO" id="GO:0006108">
    <property type="term" value="P:malate metabolic process"/>
    <property type="evidence" value="ECO:0007669"/>
    <property type="project" value="InterPro"/>
</dbReference>
<dbReference type="SUPFAM" id="SSF51735">
    <property type="entry name" value="NAD(P)-binding Rossmann-fold domains"/>
    <property type="match status" value="1"/>
</dbReference>
<accession>A0A1W2D8A6</accession>
<dbReference type="InterPro" id="IPR012301">
    <property type="entry name" value="Malic_N_dom"/>
</dbReference>
<keyword evidence="11" id="KW-0521">NADP</keyword>
<feature type="domain" description="Malic enzyme N-terminal" evidence="13">
    <location>
        <begin position="18"/>
        <end position="151"/>
    </location>
</feature>
<feature type="domain" description="Malic enzyme NAD-binding" evidence="12">
    <location>
        <begin position="163"/>
        <end position="399"/>
    </location>
</feature>
<dbReference type="InterPro" id="IPR036291">
    <property type="entry name" value="NAD(P)-bd_dom_sf"/>
</dbReference>
<evidence type="ECO:0000256" key="5">
    <source>
        <dbReference type="ARBA" id="ARBA00011823"/>
    </source>
</evidence>
<evidence type="ECO:0000256" key="3">
    <source>
        <dbReference type="ARBA" id="ARBA00007686"/>
    </source>
</evidence>
<feature type="binding site" evidence="11">
    <location>
        <position position="162"/>
    </location>
    <ligand>
        <name>a divalent metal cation</name>
        <dbReference type="ChEBI" id="CHEBI:60240"/>
    </ligand>
</feature>
<evidence type="ECO:0000256" key="1">
    <source>
        <dbReference type="ARBA" id="ARBA00001936"/>
    </source>
</evidence>
<sequence length="753" mass="81519">MSQDEYRASLDYHELPKPGKLEIRATKPMATARDLSRAYSPGVANACLEIEKNPADARRYTSKGNLVAVVSNGTAVLGLGNIGAQASKPVMEGKAVLFKKFAGIDCFDIEVDESDPEKLADLVCKLEPTFGAVNLEDIKAPDCFLVERICRERMNIPVFHDDQHGTAIVAAAAATNALRVAGKSFEDIKIVALGAGAAGIACLKMLIKMGAKRENITMLDSKGVVHTLRNDLSAEKAEFARETEMRTTMDAMEGADLFLGVSGPGLLTAEMVKKMADSPIIFALANPTPEIMPEEAREASPNALIATGRSDYPNQVNNVLCFPFIFRGALDVGAREINDEMKIACVEAIAKLARVTASAELGTAYQGEKLSFGPDYLIPKPFDPRLLPTVAVAVAKAAMESGVATREIDLDTYARSLQSHVYRSALVMRPVFEAARTVSRRIVFAEGEEPRILRTAQAMMDETMEMPILIGRPHVIDQRIEREGLSIVAGRDFEVVNPESDARYREYWTTYYEIMKRRGVSPDVARATIRTNTTAIAATMVRRGEADSVICGTVGQYLWHLDTVSQILSTDELHPVGALSLLLLDKGPLFIADTHVNAEPSGEQVAETLIAAARHVRRFGITPRIALCSGSQFGNLDSLSGRIAREALAILDERSLDFEYEGEMQSDAALNPELRERLFPGGRLNGKANVLIFTNSDAAGAARNLLKTVAEGLEVGPILMGMGNRAHIVTPGVTVRGLLNITALASTPVSSYG</sequence>
<dbReference type="PANTHER" id="PTHR43237">
    <property type="entry name" value="NADP-DEPENDENT MALIC ENZYME"/>
    <property type="match status" value="1"/>
</dbReference>
<dbReference type="InterPro" id="IPR002505">
    <property type="entry name" value="PTA_PTB"/>
</dbReference>
<dbReference type="CDD" id="cd05311">
    <property type="entry name" value="NAD_bind_2_malic_enz"/>
    <property type="match status" value="1"/>
</dbReference>
<feature type="active site" description="Proton acceptor" evidence="9">
    <location>
        <position position="94"/>
    </location>
</feature>
<dbReference type="FunFam" id="3.40.50.10380:FF:000003">
    <property type="entry name" value="NADP-dependent malic enzyme"/>
    <property type="match status" value="1"/>
</dbReference>
<evidence type="ECO:0000259" key="13">
    <source>
        <dbReference type="SMART" id="SM01274"/>
    </source>
</evidence>
<reference evidence="14 15" key="1">
    <citation type="submission" date="2017-04" db="EMBL/GenBank/DDBJ databases">
        <authorList>
            <person name="Afonso C.L."/>
            <person name="Miller P.J."/>
            <person name="Scott M.A."/>
            <person name="Spackman E."/>
            <person name="Goraichik I."/>
            <person name="Dimitrov K.M."/>
            <person name="Suarez D.L."/>
            <person name="Swayne D.E."/>
        </authorList>
    </citation>
    <scope>NUCLEOTIDE SEQUENCE [LARGE SCALE GENOMIC DNA]</scope>
    <source>
        <strain evidence="14 15">CGMCC 1.10972</strain>
    </source>
</reference>
<evidence type="ECO:0000256" key="4">
    <source>
        <dbReference type="ARBA" id="ARBA00008756"/>
    </source>
</evidence>